<comment type="caution">
    <text evidence="4">The sequence shown here is derived from an EMBL/GenBank/DDBJ whole genome shotgun (WGS) entry which is preliminary data.</text>
</comment>
<gene>
    <name evidence="4" type="ORF">C7438_0045</name>
</gene>
<evidence type="ECO:0000313" key="5">
    <source>
        <dbReference type="Proteomes" id="UP000267019"/>
    </source>
</evidence>
<protein>
    <submittedName>
        <fullName evidence="4">Spore germination protein</fullName>
    </submittedName>
</protein>
<reference evidence="4 5" key="1">
    <citation type="submission" date="2018-10" db="EMBL/GenBank/DDBJ databases">
        <title>Genomic Encyclopedia of Type Strains, Phase IV (KMG-IV): sequencing the most valuable type-strain genomes for metagenomic binning, comparative biology and taxonomic classification.</title>
        <authorList>
            <person name="Goeker M."/>
        </authorList>
    </citation>
    <scope>NUCLEOTIDE SEQUENCE [LARGE SCALE GENOMIC DNA]</scope>
    <source>
        <strain evidence="4 5">DSM 22653</strain>
    </source>
</reference>
<dbReference type="AlphaFoldDB" id="A0A660L6F6"/>
<dbReference type="InterPro" id="IPR048402">
    <property type="entry name" value="YpeB_N"/>
</dbReference>
<feature type="domain" description="Sporulation protein YpeB N-terminal" evidence="3">
    <location>
        <begin position="115"/>
        <end position="247"/>
    </location>
</feature>
<evidence type="ECO:0000259" key="2">
    <source>
        <dbReference type="Pfam" id="PF14620"/>
    </source>
</evidence>
<proteinExistence type="predicted"/>
<keyword evidence="1" id="KW-0175">Coiled coil</keyword>
<evidence type="ECO:0000259" key="3">
    <source>
        <dbReference type="Pfam" id="PF20769"/>
    </source>
</evidence>
<feature type="coiled-coil region" evidence="1">
    <location>
        <begin position="217"/>
        <end position="244"/>
    </location>
</feature>
<feature type="domain" description="Sporulation protein YpeB PepSY1 and PepSY2" evidence="2">
    <location>
        <begin position="297"/>
        <end position="460"/>
    </location>
</feature>
<name>A0A660L6F6_9BACL</name>
<dbReference type="Proteomes" id="UP000267019">
    <property type="component" value="Unassembled WGS sequence"/>
</dbReference>
<sequence length="534" mass="58586">MRFGGVPRLALAITGYLGRRTGAERRPHGGRFRVRRTGGEVAKGRHELAGAGGICGIKRADRRTLRTAVVPRGHRAGMRSSSGKEVGTLGSRIALVVLGGLLVVSLYWGYRETQEKNAVLLKAENQYQRAFYDLLAHLEGIERSLTVLRTSRDDGYSTAKLFELKEHADAARANLSRLPLTLLPASELEGFLGNVSRFAFLAATEGKSRDDGRAQRVEALACEARALREELETLGTNIAEHKIRWMDVEMALALSEARGNPVVDGLRKISDGLKGDPPFPDGSLPPLDGERLRMGLKEAARGNPVSESQAREIVAKAFGLTPSDVRHAEVHRVEDDVALFDVTIEPQNPRDGEAYTGEVLERGGEIVWLRHVRPLGAPRLTYEQGAVKAERDLYARGMRGFVLADGRMGDGFAVYRFVPVQGDVLLFPDAIRVWVALDDGAVVGLDRSSYLAFHRPRDIPAPKLTAEEARRAAENRGKLVDPPRLAITQDQAGREVLAYTFVVEDGGTPYRVFLNAFDGTEEHVELLGRPPEKG</sequence>
<evidence type="ECO:0000256" key="1">
    <source>
        <dbReference type="SAM" id="Coils"/>
    </source>
</evidence>
<dbReference type="Pfam" id="PF14620">
    <property type="entry name" value="YPEB_PepSY1-2"/>
    <property type="match status" value="1"/>
</dbReference>
<accession>A0A660L6F6</accession>
<evidence type="ECO:0000313" key="4">
    <source>
        <dbReference type="EMBL" id="RKQ88412.1"/>
    </source>
</evidence>
<keyword evidence="5" id="KW-1185">Reference proteome</keyword>
<dbReference type="Pfam" id="PF20769">
    <property type="entry name" value="YPEB_N"/>
    <property type="match status" value="1"/>
</dbReference>
<dbReference type="EMBL" id="RBIJ01000001">
    <property type="protein sequence ID" value="RKQ88412.1"/>
    <property type="molecule type" value="Genomic_DNA"/>
</dbReference>
<organism evidence="4 5">
    <name type="scientific">Brockia lithotrophica</name>
    <dbReference type="NCBI Taxonomy" id="933949"/>
    <lineage>
        <taxon>Bacteria</taxon>
        <taxon>Bacillati</taxon>
        <taxon>Bacillota</taxon>
        <taxon>Bacilli</taxon>
        <taxon>Bacillales</taxon>
        <taxon>Bacillales Family X. Incertae Sedis</taxon>
        <taxon>Brockia</taxon>
    </lineage>
</organism>
<dbReference type="InterPro" id="IPR014239">
    <property type="entry name" value="YpeB_PepSY1-2"/>
</dbReference>
<dbReference type="GO" id="GO:0009847">
    <property type="term" value="P:spore germination"/>
    <property type="evidence" value="ECO:0007669"/>
    <property type="project" value="InterPro"/>
</dbReference>